<dbReference type="PANTHER" id="PTHR30294">
    <property type="entry name" value="MEMBRANE COMPONENT OF ABC TRANSPORTER YHHJ-RELATED"/>
    <property type="match status" value="1"/>
</dbReference>
<evidence type="ECO:0000313" key="9">
    <source>
        <dbReference type="Proteomes" id="UP000737113"/>
    </source>
</evidence>
<feature type="transmembrane region" description="Helical" evidence="6">
    <location>
        <begin position="65"/>
        <end position="86"/>
    </location>
</feature>
<keyword evidence="2" id="KW-1003">Cell membrane</keyword>
<feature type="transmembrane region" description="Helical" evidence="6">
    <location>
        <begin position="292"/>
        <end position="313"/>
    </location>
</feature>
<evidence type="ECO:0000256" key="6">
    <source>
        <dbReference type="SAM" id="Phobius"/>
    </source>
</evidence>
<dbReference type="GO" id="GO:0140359">
    <property type="term" value="F:ABC-type transporter activity"/>
    <property type="evidence" value="ECO:0007669"/>
    <property type="project" value="InterPro"/>
</dbReference>
<feature type="transmembrane region" description="Helical" evidence="6">
    <location>
        <begin position="265"/>
        <end position="285"/>
    </location>
</feature>
<dbReference type="AlphaFoldDB" id="A0A972FXT9"/>
<dbReference type="Gene3D" id="3.40.1710.10">
    <property type="entry name" value="abc type-2 transporter like domain"/>
    <property type="match status" value="1"/>
</dbReference>
<keyword evidence="9" id="KW-1185">Reference proteome</keyword>
<sequence>MTGPIRRELHALWHSPWQLALVTYVPLLSVLALWWLFSAGLPRQLPVALVDLDHSRVSRMLGRQLAANAVTAPVAFADLPAAVAAMRRAEVYALVLLPKDLQRDLLRGAGHSPSIDIRYNSQFLLMGKLLSSQLQQSLGAGLLELAGLKQLVSGVPRARVAVNLRPVQSQTTALFNRNSNYVGFLVPPVLIALWQLLAMLVFANSFNRELTPAPHDSGLSLAFWPKLLAKLGVYLPLLALHGAGILCFLYLYLGLPFAGSLSVLVIAQCCMLLAIWCLVLTVFLLMADSARVVSFCTALFAPAFAFMGITFPVHEMPSAAQYWRLLMPSSHYIDAHVAQVSYGLGWPSLPAQLASYWGYLLLLPVIYLLGRRLQTRLQPGCEVKP</sequence>
<feature type="transmembrane region" description="Helical" evidence="6">
    <location>
        <begin position="353"/>
        <end position="370"/>
    </location>
</feature>
<protein>
    <submittedName>
        <fullName evidence="8">ABC transporter permease</fullName>
    </submittedName>
</protein>
<reference evidence="8" key="1">
    <citation type="submission" date="2020-04" db="EMBL/GenBank/DDBJ databases">
        <title>Description of Shewanella salipaludis sp. nov., isolated from a salt marsh.</title>
        <authorList>
            <person name="Park S."/>
            <person name="Yoon J.-H."/>
        </authorList>
    </citation>
    <scope>NUCLEOTIDE SEQUENCE</scope>
    <source>
        <strain evidence="8">SHSM-M6</strain>
    </source>
</reference>
<feature type="domain" description="ABC-2 type transporter transmembrane" evidence="7">
    <location>
        <begin position="17"/>
        <end position="369"/>
    </location>
</feature>
<comment type="subcellular location">
    <subcellularLocation>
        <location evidence="1">Cell membrane</location>
        <topology evidence="1">Multi-pass membrane protein</topology>
    </subcellularLocation>
</comment>
<feature type="transmembrane region" description="Helical" evidence="6">
    <location>
        <begin position="17"/>
        <end position="37"/>
    </location>
</feature>
<gene>
    <name evidence="8" type="ORF">HC757_08620</name>
</gene>
<feature type="transmembrane region" description="Helical" evidence="6">
    <location>
        <begin position="184"/>
        <end position="206"/>
    </location>
</feature>
<feature type="transmembrane region" description="Helical" evidence="6">
    <location>
        <begin position="227"/>
        <end position="253"/>
    </location>
</feature>
<evidence type="ECO:0000256" key="4">
    <source>
        <dbReference type="ARBA" id="ARBA00022989"/>
    </source>
</evidence>
<dbReference type="GO" id="GO:0005886">
    <property type="term" value="C:plasma membrane"/>
    <property type="evidence" value="ECO:0007669"/>
    <property type="project" value="UniProtKB-SubCell"/>
</dbReference>
<keyword evidence="4 6" id="KW-1133">Transmembrane helix</keyword>
<dbReference type="PANTHER" id="PTHR30294:SF47">
    <property type="entry name" value="INNER MEMBRANE TRANSPORT PERMEASE YHHJ"/>
    <property type="match status" value="1"/>
</dbReference>
<keyword evidence="3 6" id="KW-0812">Transmembrane</keyword>
<proteinExistence type="predicted"/>
<evidence type="ECO:0000256" key="1">
    <source>
        <dbReference type="ARBA" id="ARBA00004651"/>
    </source>
</evidence>
<evidence type="ECO:0000313" key="8">
    <source>
        <dbReference type="EMBL" id="NMH65233.1"/>
    </source>
</evidence>
<name>A0A972FXT9_9GAMM</name>
<evidence type="ECO:0000256" key="3">
    <source>
        <dbReference type="ARBA" id="ARBA00022692"/>
    </source>
</evidence>
<evidence type="ECO:0000256" key="2">
    <source>
        <dbReference type="ARBA" id="ARBA00022475"/>
    </source>
</evidence>
<dbReference type="InterPro" id="IPR051449">
    <property type="entry name" value="ABC-2_transporter_component"/>
</dbReference>
<evidence type="ECO:0000256" key="5">
    <source>
        <dbReference type="ARBA" id="ARBA00023136"/>
    </source>
</evidence>
<dbReference type="EMBL" id="JAAXYH010000004">
    <property type="protein sequence ID" value="NMH65233.1"/>
    <property type="molecule type" value="Genomic_DNA"/>
</dbReference>
<dbReference type="Pfam" id="PF12698">
    <property type="entry name" value="ABC2_membrane_3"/>
    <property type="match status" value="1"/>
</dbReference>
<organism evidence="8 9">
    <name type="scientific">Shewanella salipaludis</name>
    <dbReference type="NCBI Taxonomy" id="2723052"/>
    <lineage>
        <taxon>Bacteria</taxon>
        <taxon>Pseudomonadati</taxon>
        <taxon>Pseudomonadota</taxon>
        <taxon>Gammaproteobacteria</taxon>
        <taxon>Alteromonadales</taxon>
        <taxon>Shewanellaceae</taxon>
        <taxon>Shewanella</taxon>
    </lineage>
</organism>
<evidence type="ECO:0000259" key="7">
    <source>
        <dbReference type="Pfam" id="PF12698"/>
    </source>
</evidence>
<comment type="caution">
    <text evidence="8">The sequence shown here is derived from an EMBL/GenBank/DDBJ whole genome shotgun (WGS) entry which is preliminary data.</text>
</comment>
<dbReference type="InterPro" id="IPR013525">
    <property type="entry name" value="ABC2_TM"/>
</dbReference>
<keyword evidence="5 6" id="KW-0472">Membrane</keyword>
<dbReference type="Proteomes" id="UP000737113">
    <property type="component" value="Unassembled WGS sequence"/>
</dbReference>
<accession>A0A972FXT9</accession>